<keyword evidence="3" id="KW-0378">Hydrolase</keyword>
<dbReference type="RefSeq" id="XP_039123473.1">
    <property type="nucleotide sequence ID" value="XM_039267539.1"/>
</dbReference>
<dbReference type="GO" id="GO:0005975">
    <property type="term" value="P:carbohydrate metabolic process"/>
    <property type="evidence" value="ECO:0007669"/>
    <property type="project" value="InterPro"/>
</dbReference>
<dbReference type="Proteomes" id="UP001515500">
    <property type="component" value="Chromosome 5"/>
</dbReference>
<dbReference type="InterPro" id="IPR044965">
    <property type="entry name" value="Glyco_hydro_17_plant"/>
</dbReference>
<comment type="similarity">
    <text evidence="1 6">Belongs to the glycosyl hydrolase 17 family.</text>
</comment>
<reference evidence="9" key="1">
    <citation type="submission" date="2025-08" db="UniProtKB">
        <authorList>
            <consortium name="RefSeq"/>
        </authorList>
    </citation>
    <scope>IDENTIFICATION</scope>
</reference>
<dbReference type="Gene3D" id="3.20.20.80">
    <property type="entry name" value="Glycosidases"/>
    <property type="match status" value="1"/>
</dbReference>
<dbReference type="InterPro" id="IPR017853">
    <property type="entry name" value="GH"/>
</dbReference>
<dbReference type="SUPFAM" id="SSF51445">
    <property type="entry name" value="(Trans)glycosidases"/>
    <property type="match status" value="1"/>
</dbReference>
<dbReference type="InterPro" id="IPR000490">
    <property type="entry name" value="Glyco_hydro_17"/>
</dbReference>
<dbReference type="SMART" id="SM00768">
    <property type="entry name" value="X8"/>
    <property type="match status" value="1"/>
</dbReference>
<gene>
    <name evidence="9" type="primary">LOC120260097</name>
</gene>
<protein>
    <submittedName>
        <fullName evidence="9">Glucan endo-1,3-beta-glucosidase 8-like</fullName>
    </submittedName>
</protein>
<evidence type="ECO:0000256" key="4">
    <source>
        <dbReference type="ARBA" id="ARBA00023157"/>
    </source>
</evidence>
<keyword evidence="4" id="KW-1015">Disulfide bond</keyword>
<organism evidence="8 9">
    <name type="scientific">Dioscorea cayennensis subsp. rotundata</name>
    <name type="common">White Guinea yam</name>
    <name type="synonym">Dioscorea rotundata</name>
    <dbReference type="NCBI Taxonomy" id="55577"/>
    <lineage>
        <taxon>Eukaryota</taxon>
        <taxon>Viridiplantae</taxon>
        <taxon>Streptophyta</taxon>
        <taxon>Embryophyta</taxon>
        <taxon>Tracheophyta</taxon>
        <taxon>Spermatophyta</taxon>
        <taxon>Magnoliopsida</taxon>
        <taxon>Liliopsida</taxon>
        <taxon>Dioscoreales</taxon>
        <taxon>Dioscoreaceae</taxon>
        <taxon>Dioscorea</taxon>
    </lineage>
</organism>
<evidence type="ECO:0000313" key="8">
    <source>
        <dbReference type="Proteomes" id="UP001515500"/>
    </source>
</evidence>
<dbReference type="GeneID" id="120260097"/>
<evidence type="ECO:0000313" key="9">
    <source>
        <dbReference type="RefSeq" id="XP_039123473.1"/>
    </source>
</evidence>
<dbReference type="PANTHER" id="PTHR32227">
    <property type="entry name" value="GLUCAN ENDO-1,3-BETA-GLUCOSIDASE BG1-RELATED-RELATED"/>
    <property type="match status" value="1"/>
</dbReference>
<dbReference type="Gene3D" id="1.20.58.1040">
    <property type="match status" value="1"/>
</dbReference>
<keyword evidence="2" id="KW-0732">Signal</keyword>
<name>A0AB40B887_DIOCR</name>
<accession>A0AB40B887</accession>
<dbReference type="Pfam" id="PF00332">
    <property type="entry name" value="Glyco_hydro_17"/>
    <property type="match status" value="1"/>
</dbReference>
<evidence type="ECO:0000259" key="7">
    <source>
        <dbReference type="SMART" id="SM00768"/>
    </source>
</evidence>
<keyword evidence="8" id="KW-1185">Reference proteome</keyword>
<proteinExistence type="inferred from homology"/>
<evidence type="ECO:0000256" key="6">
    <source>
        <dbReference type="RuleBase" id="RU004335"/>
    </source>
</evidence>
<sequence>MTAISMPNLAQSFYNGLLKRLAANQKTPLRPNTYIETYLFGLIDEDAKSIAPGAFEGHWGIFAFDGQPKYPLNLSGSPTLTTTKDVTYLPQQWCVYNPNTNFACTYADCTALSYGSSCNGLDEKGNASYAFNSFFQTQGQTDGSCDFQGLAMVTTQNYSHHFPVQIVGFHYSSASFASLSLLKMYQ</sequence>
<evidence type="ECO:0000256" key="5">
    <source>
        <dbReference type="ARBA" id="ARBA00023295"/>
    </source>
</evidence>
<evidence type="ECO:0000256" key="1">
    <source>
        <dbReference type="ARBA" id="ARBA00008773"/>
    </source>
</evidence>
<dbReference type="InterPro" id="IPR012946">
    <property type="entry name" value="X8"/>
</dbReference>
<dbReference type="Pfam" id="PF07983">
    <property type="entry name" value="X8"/>
    <property type="match status" value="1"/>
</dbReference>
<evidence type="ECO:0000256" key="3">
    <source>
        <dbReference type="ARBA" id="ARBA00022801"/>
    </source>
</evidence>
<keyword evidence="5" id="KW-0326">Glycosidase</keyword>
<dbReference type="GO" id="GO:0004553">
    <property type="term" value="F:hydrolase activity, hydrolyzing O-glycosyl compounds"/>
    <property type="evidence" value="ECO:0007669"/>
    <property type="project" value="InterPro"/>
</dbReference>
<evidence type="ECO:0000256" key="2">
    <source>
        <dbReference type="ARBA" id="ARBA00022729"/>
    </source>
</evidence>
<dbReference type="AlphaFoldDB" id="A0AB40B887"/>
<feature type="domain" description="X8" evidence="7">
    <location>
        <begin position="92"/>
        <end position="162"/>
    </location>
</feature>